<dbReference type="PANTHER" id="PTHR30413">
    <property type="entry name" value="INNER MEMBRANE TRANSPORT PERMEASE"/>
    <property type="match status" value="1"/>
</dbReference>
<comment type="subcellular location">
    <subcellularLocation>
        <location evidence="1">Cell membrane</location>
        <topology evidence="1">Multi-pass membrane protein</topology>
    </subcellularLocation>
</comment>
<dbReference type="InterPro" id="IPR000412">
    <property type="entry name" value="ABC_2_transport"/>
</dbReference>
<evidence type="ECO:0000256" key="9">
    <source>
        <dbReference type="ARBA" id="ARBA00023136"/>
    </source>
</evidence>
<dbReference type="GO" id="GO:0043190">
    <property type="term" value="C:ATP-binding cassette (ABC) transporter complex"/>
    <property type="evidence" value="ECO:0007669"/>
    <property type="project" value="InterPro"/>
</dbReference>
<dbReference type="AlphaFoldDB" id="A0A4R5UIM7"/>
<keyword evidence="6 10" id="KW-0812">Transmembrane</keyword>
<evidence type="ECO:0000256" key="6">
    <source>
        <dbReference type="ARBA" id="ARBA00022692"/>
    </source>
</evidence>
<dbReference type="GO" id="GO:0140359">
    <property type="term" value="F:ABC-type transporter activity"/>
    <property type="evidence" value="ECO:0007669"/>
    <property type="project" value="InterPro"/>
</dbReference>
<dbReference type="PANTHER" id="PTHR30413:SF10">
    <property type="entry name" value="CAPSULE POLYSACCHARIDE EXPORT INNER-MEMBRANE PROTEIN CTRC"/>
    <property type="match status" value="1"/>
</dbReference>
<comment type="similarity">
    <text evidence="2">Belongs to the ABC-2 integral membrane protein family.</text>
</comment>
<comment type="caution">
    <text evidence="12">The sequence shown here is derived from an EMBL/GenBank/DDBJ whole genome shotgun (WGS) entry which is preliminary data.</text>
</comment>
<evidence type="ECO:0000313" key="13">
    <source>
        <dbReference type="Proteomes" id="UP000295238"/>
    </source>
</evidence>
<evidence type="ECO:0000256" key="5">
    <source>
        <dbReference type="ARBA" id="ARBA00022597"/>
    </source>
</evidence>
<evidence type="ECO:0000256" key="10">
    <source>
        <dbReference type="SAM" id="Phobius"/>
    </source>
</evidence>
<feature type="domain" description="ABC-2 type transporter transmembrane" evidence="11">
    <location>
        <begin position="19"/>
        <end position="226"/>
    </location>
</feature>
<keyword evidence="4" id="KW-1003">Cell membrane</keyword>
<evidence type="ECO:0000256" key="7">
    <source>
        <dbReference type="ARBA" id="ARBA00022989"/>
    </source>
</evidence>
<keyword evidence="3" id="KW-0813">Transport</keyword>
<evidence type="ECO:0000313" key="12">
    <source>
        <dbReference type="EMBL" id="TDK36604.1"/>
    </source>
</evidence>
<organism evidence="12 13">
    <name type="scientific">Rhizobium deserti</name>
    <dbReference type="NCBI Taxonomy" id="2547961"/>
    <lineage>
        <taxon>Bacteria</taxon>
        <taxon>Pseudomonadati</taxon>
        <taxon>Pseudomonadota</taxon>
        <taxon>Alphaproteobacteria</taxon>
        <taxon>Hyphomicrobiales</taxon>
        <taxon>Rhizobiaceae</taxon>
        <taxon>Rhizobium/Agrobacterium group</taxon>
        <taxon>Rhizobium</taxon>
    </lineage>
</organism>
<keyword evidence="13" id="KW-1185">Reference proteome</keyword>
<keyword evidence="7 10" id="KW-1133">Transmembrane helix</keyword>
<dbReference type="GO" id="GO:0015920">
    <property type="term" value="P:lipopolysaccharide transport"/>
    <property type="evidence" value="ECO:0007669"/>
    <property type="project" value="TreeGrafter"/>
</dbReference>
<feature type="transmembrane region" description="Helical" evidence="10">
    <location>
        <begin position="116"/>
        <end position="138"/>
    </location>
</feature>
<keyword evidence="8" id="KW-0625">Polysaccharide transport</keyword>
<evidence type="ECO:0000256" key="2">
    <source>
        <dbReference type="ARBA" id="ARBA00007783"/>
    </source>
</evidence>
<dbReference type="PRINTS" id="PR00164">
    <property type="entry name" value="ABC2TRNSPORT"/>
</dbReference>
<dbReference type="InterPro" id="IPR013525">
    <property type="entry name" value="ABC2_TM"/>
</dbReference>
<dbReference type="GO" id="GO:0015774">
    <property type="term" value="P:polysaccharide transport"/>
    <property type="evidence" value="ECO:0007669"/>
    <property type="project" value="UniProtKB-KW"/>
</dbReference>
<dbReference type="Pfam" id="PF01061">
    <property type="entry name" value="ABC2_membrane"/>
    <property type="match status" value="1"/>
</dbReference>
<feature type="transmembrane region" description="Helical" evidence="10">
    <location>
        <begin position="232"/>
        <end position="254"/>
    </location>
</feature>
<evidence type="ECO:0000256" key="1">
    <source>
        <dbReference type="ARBA" id="ARBA00004651"/>
    </source>
</evidence>
<keyword evidence="9 10" id="KW-0472">Membrane</keyword>
<gene>
    <name evidence="12" type="ORF">E2F50_06655</name>
</gene>
<accession>A0A4R5UIM7</accession>
<feature type="transmembrane region" description="Helical" evidence="10">
    <location>
        <begin position="183"/>
        <end position="202"/>
    </location>
</feature>
<evidence type="ECO:0000256" key="3">
    <source>
        <dbReference type="ARBA" id="ARBA00022448"/>
    </source>
</evidence>
<name>A0A4R5UIM7_9HYPH</name>
<proteinExistence type="inferred from homology"/>
<protein>
    <submittedName>
        <fullName evidence="12">ABC transporter permease</fullName>
    </submittedName>
</protein>
<evidence type="ECO:0000256" key="4">
    <source>
        <dbReference type="ARBA" id="ARBA00022475"/>
    </source>
</evidence>
<feature type="transmembrane region" description="Helical" evidence="10">
    <location>
        <begin position="150"/>
        <end position="171"/>
    </location>
</feature>
<dbReference type="Proteomes" id="UP000295238">
    <property type="component" value="Unassembled WGS sequence"/>
</dbReference>
<sequence length="264" mass="30025">MSSEQSHLESPIRAMPRVVFALLMRELYTRFGRDNIGFLWIIVEPILFCCAVVLLWTIIKSEHSIAVALVPFLLTGYMPLLMYRHTTARIMRCMQANSALLYHSKVTIFSMYTARIVLEVLSTITAFSISCFAFWIFGVVEAPRDVSLMLLGWGLYVWITVSVSILVGSLSERSELTEKIWQPLSYITIPLSGTFFMVDWLTPSMHDIAALMPMISAVELIRGGYFGDTVTVHYNLVTSFYFCLLVTVAGLFLLKDARRYVEVE</sequence>
<reference evidence="12 13" key="1">
    <citation type="submission" date="2019-03" db="EMBL/GenBank/DDBJ databases">
        <title>Rhizobium sp. nov., an bacterium isolated from biocrust in Mu Us Desert.</title>
        <authorList>
            <person name="Lixiong L."/>
        </authorList>
    </citation>
    <scope>NUCLEOTIDE SEQUENCE [LARGE SCALE GENOMIC DNA]</scope>
    <source>
        <strain evidence="12 13">SPY-1</strain>
    </source>
</reference>
<dbReference type="EMBL" id="SMTL01000002">
    <property type="protein sequence ID" value="TDK36604.1"/>
    <property type="molecule type" value="Genomic_DNA"/>
</dbReference>
<evidence type="ECO:0000259" key="11">
    <source>
        <dbReference type="Pfam" id="PF01061"/>
    </source>
</evidence>
<evidence type="ECO:0000256" key="8">
    <source>
        <dbReference type="ARBA" id="ARBA00023047"/>
    </source>
</evidence>
<keyword evidence="5" id="KW-0762">Sugar transport</keyword>
<feature type="transmembrane region" description="Helical" evidence="10">
    <location>
        <begin position="38"/>
        <end position="59"/>
    </location>
</feature>
<feature type="transmembrane region" description="Helical" evidence="10">
    <location>
        <begin position="65"/>
        <end position="83"/>
    </location>
</feature>